<comment type="caution">
    <text evidence="6">The sequence shown here is derived from an EMBL/GenBank/DDBJ whole genome shotgun (WGS) entry which is preliminary data.</text>
</comment>
<proteinExistence type="predicted"/>
<dbReference type="InterPro" id="IPR017900">
    <property type="entry name" value="4Fe4S_Fe_S_CS"/>
</dbReference>
<dbReference type="PANTHER" id="PTHR43687:SF5">
    <property type="entry name" value="4FE-4S FERREDOXIN-TYPE DOMAIN-CONTAINING PROTEIN"/>
    <property type="match status" value="1"/>
</dbReference>
<keyword evidence="2" id="KW-0479">Metal-binding</keyword>
<dbReference type="InterPro" id="IPR007160">
    <property type="entry name" value="DUF362"/>
</dbReference>
<dbReference type="InterPro" id="IPR017896">
    <property type="entry name" value="4Fe4S_Fe-S-bd"/>
</dbReference>
<evidence type="ECO:0000259" key="5">
    <source>
        <dbReference type="PROSITE" id="PS51379"/>
    </source>
</evidence>
<evidence type="ECO:0000313" key="6">
    <source>
        <dbReference type="EMBL" id="GAH26618.1"/>
    </source>
</evidence>
<evidence type="ECO:0000256" key="2">
    <source>
        <dbReference type="ARBA" id="ARBA00022723"/>
    </source>
</evidence>
<dbReference type="SUPFAM" id="SSF54862">
    <property type="entry name" value="4Fe-4S ferredoxins"/>
    <property type="match status" value="1"/>
</dbReference>
<evidence type="ECO:0000256" key="3">
    <source>
        <dbReference type="ARBA" id="ARBA00023004"/>
    </source>
</evidence>
<keyword evidence="4" id="KW-0411">Iron-sulfur</keyword>
<dbReference type="Gene3D" id="3.30.70.20">
    <property type="match status" value="1"/>
</dbReference>
<dbReference type="PROSITE" id="PS51379">
    <property type="entry name" value="4FE4S_FER_2"/>
    <property type="match status" value="2"/>
</dbReference>
<dbReference type="EMBL" id="BARU01005094">
    <property type="protein sequence ID" value="GAH26618.1"/>
    <property type="molecule type" value="Genomic_DNA"/>
</dbReference>
<reference evidence="6" key="1">
    <citation type="journal article" date="2014" name="Front. Microbiol.">
        <title>High frequency of phylogenetically diverse reductive dehalogenase-homologous genes in deep subseafloor sedimentary metagenomes.</title>
        <authorList>
            <person name="Kawai M."/>
            <person name="Futagami T."/>
            <person name="Toyoda A."/>
            <person name="Takaki Y."/>
            <person name="Nishi S."/>
            <person name="Hori S."/>
            <person name="Arai W."/>
            <person name="Tsubouchi T."/>
            <person name="Morono Y."/>
            <person name="Uchiyama I."/>
            <person name="Ito T."/>
            <person name="Fujiyama A."/>
            <person name="Inagaki F."/>
            <person name="Takami H."/>
        </authorList>
    </citation>
    <scope>NUCLEOTIDE SEQUENCE</scope>
    <source>
        <strain evidence="6">Expedition CK06-06</strain>
    </source>
</reference>
<dbReference type="GO" id="GO:0046872">
    <property type="term" value="F:metal ion binding"/>
    <property type="evidence" value="ECO:0007669"/>
    <property type="project" value="UniProtKB-KW"/>
</dbReference>
<evidence type="ECO:0000256" key="4">
    <source>
        <dbReference type="ARBA" id="ARBA00023014"/>
    </source>
</evidence>
<protein>
    <recommendedName>
        <fullName evidence="5">4Fe-4S ferredoxin-type domain-containing protein</fullName>
    </recommendedName>
</protein>
<accession>X1G0S1</accession>
<keyword evidence="1" id="KW-0004">4Fe-4S</keyword>
<dbReference type="GO" id="GO:0051539">
    <property type="term" value="F:4 iron, 4 sulfur cluster binding"/>
    <property type="evidence" value="ECO:0007669"/>
    <property type="project" value="UniProtKB-KW"/>
</dbReference>
<gene>
    <name evidence="6" type="ORF">S03H2_09802</name>
</gene>
<dbReference type="InterPro" id="IPR050572">
    <property type="entry name" value="Fe-S_Ferredoxin"/>
</dbReference>
<dbReference type="AlphaFoldDB" id="X1G0S1"/>
<evidence type="ECO:0000256" key="1">
    <source>
        <dbReference type="ARBA" id="ARBA00022485"/>
    </source>
</evidence>
<dbReference type="PROSITE" id="PS00198">
    <property type="entry name" value="4FE4S_FER_1"/>
    <property type="match status" value="1"/>
</dbReference>
<feature type="domain" description="4Fe-4S ferredoxin-type" evidence="5">
    <location>
        <begin position="358"/>
        <end position="385"/>
    </location>
</feature>
<sequence>MRELKNQHTGDNVHMNKAKVSIVRAHDYDYAELYAAVGKGIELIGGLAKIVPPGSKVFVKINHLPPPSPAEKGIITHPVFVEVVLGLLKEVGADITVGDDITSGSGDGFQISGFRQMCQRAGVRLTNLREAGFVETVCNGHFLEKVYLSKISLDADVIINLPKLKTHSLCVFTGGVKNMYGNIPSGLRQKFHAEYIRSEDFSQVLTDIFSAIRPQLTIMDGIIAMEGDGPAAGSLRRLGVILASQDTVAVDAVATKIIGLNPMDIHTTRYSDERGLGIGNLQNIEVIGERIDDVTVPDFKPPASAVNALARRMPRVLPRFILDQLSIKPSVIEHRCSGCSECEKICPVGAISVSSEIAKIDYGICIQCMCCHEVCRFNAIVPKQSIIGSTIQFLANILRKLRATAG</sequence>
<keyword evidence="3" id="KW-0408">Iron</keyword>
<name>X1G0S1_9ZZZZ</name>
<dbReference type="PANTHER" id="PTHR43687">
    <property type="entry name" value="ADENYLYLSULFATE REDUCTASE, BETA SUBUNIT"/>
    <property type="match status" value="1"/>
</dbReference>
<dbReference type="Pfam" id="PF04015">
    <property type="entry name" value="DUF362"/>
    <property type="match status" value="1"/>
</dbReference>
<feature type="domain" description="4Fe-4S ferredoxin-type" evidence="5">
    <location>
        <begin position="327"/>
        <end position="356"/>
    </location>
</feature>
<organism evidence="6">
    <name type="scientific">marine sediment metagenome</name>
    <dbReference type="NCBI Taxonomy" id="412755"/>
    <lineage>
        <taxon>unclassified sequences</taxon>
        <taxon>metagenomes</taxon>
        <taxon>ecological metagenomes</taxon>
    </lineage>
</organism>
<dbReference type="Pfam" id="PF00037">
    <property type="entry name" value="Fer4"/>
    <property type="match status" value="1"/>
</dbReference>